<dbReference type="PANTHER" id="PTHR45648:SF22">
    <property type="entry name" value="GDSL LIPASE_ACYLHYDROLASE FAMILY PROTEIN (AFU_ORTHOLOGUE AFUA_4G14700)"/>
    <property type="match status" value="1"/>
</dbReference>
<evidence type="ECO:0000313" key="4">
    <source>
        <dbReference type="Proteomes" id="UP000800092"/>
    </source>
</evidence>
<keyword evidence="4" id="KW-1185">Reference proteome</keyword>
<dbReference type="Proteomes" id="UP000800092">
    <property type="component" value="Unassembled WGS sequence"/>
</dbReference>
<protein>
    <submittedName>
        <fullName evidence="3">Carbohydrate esterase family 16 protein</fullName>
    </submittedName>
</protein>
<dbReference type="AlphaFoldDB" id="A0A6A6HBX4"/>
<keyword evidence="1" id="KW-0378">Hydrolase</keyword>
<dbReference type="SUPFAM" id="SSF52266">
    <property type="entry name" value="SGNH hydrolase"/>
    <property type="match status" value="1"/>
</dbReference>
<sequence length="354" mass="39455">MYWLSLSLLAISGTTAIAGRLRANEHSWNLKNFTSLVAFGDSYTDESRFSYFYAHNGTAPPVGWVDPESFSASDGGIIWARWVSIYTGANLYNYAVSGAVCDNDFTPRLVESGSGSYFDFPAVRQYEIPAYIADSQYTYANGTTFLDIPANETVYSMWIGTNDLGAGAFLTDSQQDNSTLVDYLDCVYNQFDRVYANGGRYFILQNNAPLQFAPLYSLPDNAGQAGNQNATELHYRIEEEALLTNSVYQYRTPYELLVANRYPGAHFAIYDVHGLLSDIYYNPSKYLNGSAPLNVTGYSDVCNANGTVCVESSNPDSYLWYNTLHPSQQTDRIIAQNFVDVVRGNGTWATYWSS</sequence>
<feature type="chain" id="PRO_5025450820" evidence="2">
    <location>
        <begin position="17"/>
        <end position="354"/>
    </location>
</feature>
<dbReference type="PANTHER" id="PTHR45648">
    <property type="entry name" value="GDSL LIPASE/ACYLHYDROLASE FAMILY PROTEIN (AFU_ORTHOLOGUE AFUA_4G14700)"/>
    <property type="match status" value="1"/>
</dbReference>
<evidence type="ECO:0000313" key="3">
    <source>
        <dbReference type="EMBL" id="KAF2235626.1"/>
    </source>
</evidence>
<evidence type="ECO:0000256" key="2">
    <source>
        <dbReference type="SAM" id="SignalP"/>
    </source>
</evidence>
<dbReference type="Gene3D" id="3.40.50.1110">
    <property type="entry name" value="SGNH hydrolase"/>
    <property type="match status" value="1"/>
</dbReference>
<dbReference type="Pfam" id="PF00657">
    <property type="entry name" value="Lipase_GDSL"/>
    <property type="match status" value="1"/>
</dbReference>
<proteinExistence type="predicted"/>
<dbReference type="OrthoDB" id="1600564at2759"/>
<feature type="signal peptide" evidence="2">
    <location>
        <begin position="1"/>
        <end position="16"/>
    </location>
</feature>
<organism evidence="3 4">
    <name type="scientific">Viridothelium virens</name>
    <name type="common">Speckled blister lichen</name>
    <name type="synonym">Trypethelium virens</name>
    <dbReference type="NCBI Taxonomy" id="1048519"/>
    <lineage>
        <taxon>Eukaryota</taxon>
        <taxon>Fungi</taxon>
        <taxon>Dikarya</taxon>
        <taxon>Ascomycota</taxon>
        <taxon>Pezizomycotina</taxon>
        <taxon>Dothideomycetes</taxon>
        <taxon>Dothideomycetes incertae sedis</taxon>
        <taxon>Trypetheliales</taxon>
        <taxon>Trypetheliaceae</taxon>
        <taxon>Viridothelium</taxon>
    </lineage>
</organism>
<reference evidence="3" key="1">
    <citation type="journal article" date="2020" name="Stud. Mycol.">
        <title>101 Dothideomycetes genomes: a test case for predicting lifestyles and emergence of pathogens.</title>
        <authorList>
            <person name="Haridas S."/>
            <person name="Albert R."/>
            <person name="Binder M."/>
            <person name="Bloem J."/>
            <person name="Labutti K."/>
            <person name="Salamov A."/>
            <person name="Andreopoulos B."/>
            <person name="Baker S."/>
            <person name="Barry K."/>
            <person name="Bills G."/>
            <person name="Bluhm B."/>
            <person name="Cannon C."/>
            <person name="Castanera R."/>
            <person name="Culley D."/>
            <person name="Daum C."/>
            <person name="Ezra D."/>
            <person name="Gonzalez J."/>
            <person name="Henrissat B."/>
            <person name="Kuo A."/>
            <person name="Liang C."/>
            <person name="Lipzen A."/>
            <person name="Lutzoni F."/>
            <person name="Magnuson J."/>
            <person name="Mondo S."/>
            <person name="Nolan M."/>
            <person name="Ohm R."/>
            <person name="Pangilinan J."/>
            <person name="Park H.-J."/>
            <person name="Ramirez L."/>
            <person name="Alfaro M."/>
            <person name="Sun H."/>
            <person name="Tritt A."/>
            <person name="Yoshinaga Y."/>
            <person name="Zwiers L.-H."/>
            <person name="Turgeon B."/>
            <person name="Goodwin S."/>
            <person name="Spatafora J."/>
            <person name="Crous P."/>
            <person name="Grigoriev I."/>
        </authorList>
    </citation>
    <scope>NUCLEOTIDE SEQUENCE</scope>
    <source>
        <strain evidence="3">Tuck. ex Michener</strain>
    </source>
</reference>
<dbReference type="EMBL" id="ML991790">
    <property type="protein sequence ID" value="KAF2235626.1"/>
    <property type="molecule type" value="Genomic_DNA"/>
</dbReference>
<dbReference type="GO" id="GO:0016788">
    <property type="term" value="F:hydrolase activity, acting on ester bonds"/>
    <property type="evidence" value="ECO:0007669"/>
    <property type="project" value="InterPro"/>
</dbReference>
<dbReference type="CDD" id="cd01846">
    <property type="entry name" value="fatty_acyltransferase_like"/>
    <property type="match status" value="1"/>
</dbReference>
<dbReference type="InterPro" id="IPR001087">
    <property type="entry name" value="GDSL"/>
</dbReference>
<keyword evidence="2" id="KW-0732">Signal</keyword>
<gene>
    <name evidence="3" type="ORF">EV356DRAFT_514149</name>
</gene>
<evidence type="ECO:0000256" key="1">
    <source>
        <dbReference type="ARBA" id="ARBA00022801"/>
    </source>
</evidence>
<dbReference type="InterPro" id="IPR051058">
    <property type="entry name" value="GDSL_Est/Lipase"/>
</dbReference>
<name>A0A6A6HBX4_VIRVR</name>
<dbReference type="InterPro" id="IPR036514">
    <property type="entry name" value="SGNH_hydro_sf"/>
</dbReference>
<accession>A0A6A6HBX4</accession>